<dbReference type="Proteomes" id="UP001497700">
    <property type="component" value="Unassembled WGS sequence"/>
</dbReference>
<name>A0ACB9YHM6_9PEZI</name>
<protein>
    <submittedName>
        <fullName evidence="1">Cytochrome P450</fullName>
    </submittedName>
</protein>
<reference evidence="1 2" key="1">
    <citation type="journal article" date="2022" name="New Phytol.">
        <title>Ecological generalism drives hyperdiversity of secondary metabolite gene clusters in xylarialean endophytes.</title>
        <authorList>
            <person name="Franco M.E.E."/>
            <person name="Wisecaver J.H."/>
            <person name="Arnold A.E."/>
            <person name="Ju Y.M."/>
            <person name="Slot J.C."/>
            <person name="Ahrendt S."/>
            <person name="Moore L.P."/>
            <person name="Eastman K.E."/>
            <person name="Scott K."/>
            <person name="Konkel Z."/>
            <person name="Mondo S.J."/>
            <person name="Kuo A."/>
            <person name="Hayes R.D."/>
            <person name="Haridas S."/>
            <person name="Andreopoulos B."/>
            <person name="Riley R."/>
            <person name="LaButti K."/>
            <person name="Pangilinan J."/>
            <person name="Lipzen A."/>
            <person name="Amirebrahimi M."/>
            <person name="Yan J."/>
            <person name="Adam C."/>
            <person name="Keymanesh K."/>
            <person name="Ng V."/>
            <person name="Louie K."/>
            <person name="Northen T."/>
            <person name="Drula E."/>
            <person name="Henrissat B."/>
            <person name="Hsieh H.M."/>
            <person name="Youens-Clark K."/>
            <person name="Lutzoni F."/>
            <person name="Miadlikowska J."/>
            <person name="Eastwood D.C."/>
            <person name="Hamelin R.C."/>
            <person name="Grigoriev I.V."/>
            <person name="U'Ren J.M."/>
        </authorList>
    </citation>
    <scope>NUCLEOTIDE SEQUENCE [LARGE SCALE GENOMIC DNA]</scope>
    <source>
        <strain evidence="1 2">CBS 119005</strain>
    </source>
</reference>
<dbReference type="EMBL" id="MU393709">
    <property type="protein sequence ID" value="KAI4858633.1"/>
    <property type="molecule type" value="Genomic_DNA"/>
</dbReference>
<evidence type="ECO:0000313" key="2">
    <source>
        <dbReference type="Proteomes" id="UP001497700"/>
    </source>
</evidence>
<sequence length="148" mass="17000">MLACLNETLRQYPPVPISLPRVVPKGGHEIAGHWVPEDTVVGVWQQAANYSETNFTKPEEFHPERFLGDEAFYKDDLAAMQPFSVGPRNCIGRNLAYAEMRLILARILYKFDLELAPEARDWIKIQKVYTLWDKPKLPVYLKPIKTSA</sequence>
<proteinExistence type="predicted"/>
<accession>A0ACB9YHM6</accession>
<comment type="caution">
    <text evidence="1">The sequence shown here is derived from an EMBL/GenBank/DDBJ whole genome shotgun (WGS) entry which is preliminary data.</text>
</comment>
<evidence type="ECO:0000313" key="1">
    <source>
        <dbReference type="EMBL" id="KAI4858633.1"/>
    </source>
</evidence>
<organism evidence="1 2">
    <name type="scientific">Hypoxylon rubiginosum</name>
    <dbReference type="NCBI Taxonomy" id="110542"/>
    <lineage>
        <taxon>Eukaryota</taxon>
        <taxon>Fungi</taxon>
        <taxon>Dikarya</taxon>
        <taxon>Ascomycota</taxon>
        <taxon>Pezizomycotina</taxon>
        <taxon>Sordariomycetes</taxon>
        <taxon>Xylariomycetidae</taxon>
        <taxon>Xylariales</taxon>
        <taxon>Hypoxylaceae</taxon>
        <taxon>Hypoxylon</taxon>
    </lineage>
</organism>
<keyword evidence="2" id="KW-1185">Reference proteome</keyword>
<gene>
    <name evidence="1" type="ORF">F4820DRAFT_442057</name>
</gene>